<dbReference type="NCBIfam" id="NF006828">
    <property type="entry name" value="PRK09350.1"/>
    <property type="match status" value="1"/>
</dbReference>
<evidence type="ECO:0000256" key="4">
    <source>
        <dbReference type="ARBA" id="ARBA00022840"/>
    </source>
</evidence>
<evidence type="ECO:0000256" key="1">
    <source>
        <dbReference type="ARBA" id="ARBA00011738"/>
    </source>
</evidence>
<name>A0A3S4RKS1_9GAMM</name>
<dbReference type="NCBIfam" id="TIGR00462">
    <property type="entry name" value="genX"/>
    <property type="match status" value="1"/>
</dbReference>
<dbReference type="GO" id="GO:0000049">
    <property type="term" value="F:tRNA binding"/>
    <property type="evidence" value="ECO:0007669"/>
    <property type="project" value="TreeGrafter"/>
</dbReference>
<comment type="catalytic activity">
    <reaction evidence="5">
        <text>D-beta-lysine + L-lysyl-[protein] + ATP = N(6)-((3R)-3,6-diaminohexanoyl)-L-lysyl-[protein] + AMP + diphosphate + H(+)</text>
        <dbReference type="Rhea" id="RHEA:83435"/>
        <dbReference type="Rhea" id="RHEA-COMP:9752"/>
        <dbReference type="Rhea" id="RHEA-COMP:20131"/>
        <dbReference type="ChEBI" id="CHEBI:15378"/>
        <dbReference type="ChEBI" id="CHEBI:29969"/>
        <dbReference type="ChEBI" id="CHEBI:30616"/>
        <dbReference type="ChEBI" id="CHEBI:33019"/>
        <dbReference type="ChEBI" id="CHEBI:84138"/>
        <dbReference type="ChEBI" id="CHEBI:156053"/>
        <dbReference type="ChEBI" id="CHEBI:456215"/>
    </reaction>
    <physiologicalReaction direction="left-to-right" evidence="5">
        <dbReference type="Rhea" id="RHEA:83436"/>
    </physiologicalReaction>
</comment>
<evidence type="ECO:0000313" key="8">
    <source>
        <dbReference type="Proteomes" id="UP000274100"/>
    </source>
</evidence>
<dbReference type="Gene3D" id="3.30.930.10">
    <property type="entry name" value="Bira Bifunctional Protein, Domain 2"/>
    <property type="match status" value="1"/>
</dbReference>
<protein>
    <submittedName>
        <fullName evidence="7">PoxB regulator PoxA</fullName>
    </submittedName>
</protein>
<dbReference type="InterPro" id="IPR045864">
    <property type="entry name" value="aa-tRNA-synth_II/BPL/LPL"/>
</dbReference>
<dbReference type="GO" id="GO:0005524">
    <property type="term" value="F:ATP binding"/>
    <property type="evidence" value="ECO:0007669"/>
    <property type="project" value="UniProtKB-KW"/>
</dbReference>
<dbReference type="InterPro" id="IPR004364">
    <property type="entry name" value="Aa-tRNA-synt_II"/>
</dbReference>
<evidence type="ECO:0000256" key="5">
    <source>
        <dbReference type="ARBA" id="ARBA00052794"/>
    </source>
</evidence>
<dbReference type="GO" id="GO:0005829">
    <property type="term" value="C:cytosol"/>
    <property type="evidence" value="ECO:0007669"/>
    <property type="project" value="TreeGrafter"/>
</dbReference>
<dbReference type="Pfam" id="PF00152">
    <property type="entry name" value="tRNA-synt_2"/>
    <property type="match status" value="1"/>
</dbReference>
<dbReference type="SUPFAM" id="SSF55681">
    <property type="entry name" value="Class II aaRS and biotin synthetases"/>
    <property type="match status" value="1"/>
</dbReference>
<keyword evidence="3" id="KW-0547">Nucleotide-binding</keyword>
<dbReference type="PROSITE" id="PS50862">
    <property type="entry name" value="AA_TRNA_LIGASE_II"/>
    <property type="match status" value="1"/>
</dbReference>
<comment type="subunit">
    <text evidence="1">Homodimer.</text>
</comment>
<reference evidence="7 8" key="1">
    <citation type="submission" date="2018-12" db="EMBL/GenBank/DDBJ databases">
        <authorList>
            <consortium name="Pathogen Informatics"/>
        </authorList>
    </citation>
    <scope>NUCLEOTIDE SEQUENCE [LARGE SCALE GENOMIC DNA]</scope>
    <source>
        <strain evidence="7 8">NCTC10297</strain>
    </source>
</reference>
<keyword evidence="4" id="KW-0067">ATP-binding</keyword>
<dbReference type="EMBL" id="LR134343">
    <property type="protein sequence ID" value="VEG12966.1"/>
    <property type="molecule type" value="Genomic_DNA"/>
</dbReference>
<organism evidence="7 8">
    <name type="scientific">Moraxella cuniculi</name>
    <dbReference type="NCBI Taxonomy" id="34061"/>
    <lineage>
        <taxon>Bacteria</taxon>
        <taxon>Pseudomonadati</taxon>
        <taxon>Pseudomonadota</taxon>
        <taxon>Gammaproteobacteria</taxon>
        <taxon>Moraxellales</taxon>
        <taxon>Moraxellaceae</taxon>
        <taxon>Moraxella</taxon>
    </lineage>
</organism>
<dbReference type="KEGG" id="mcun:NCTC10297_00921"/>
<feature type="domain" description="Aminoacyl-transfer RNA synthetases class-II family profile" evidence="6">
    <location>
        <begin position="34"/>
        <end position="335"/>
    </location>
</feature>
<dbReference type="Proteomes" id="UP000274100">
    <property type="component" value="Chromosome"/>
</dbReference>
<proteinExistence type="predicted"/>
<accession>A0A3S4RKS1</accession>
<evidence type="ECO:0000313" key="7">
    <source>
        <dbReference type="EMBL" id="VEG12966.1"/>
    </source>
</evidence>
<dbReference type="PANTHER" id="PTHR42918">
    <property type="entry name" value="LYSYL-TRNA SYNTHETASE"/>
    <property type="match status" value="1"/>
</dbReference>
<gene>
    <name evidence="7" type="primary">yjeA</name>
    <name evidence="7" type="ORF">NCTC10297_00921</name>
</gene>
<dbReference type="GO" id="GO:0004824">
    <property type="term" value="F:lysine-tRNA ligase activity"/>
    <property type="evidence" value="ECO:0007669"/>
    <property type="project" value="InterPro"/>
</dbReference>
<dbReference type="InterPro" id="IPR004525">
    <property type="entry name" value="EpmA"/>
</dbReference>
<sequence>MDFLIIKTNPKANIMTTTYMPTLSLAHAQKKAQLLSSIRHFFLTKNVLEVTTPILSHAGNTDVYIESVQAFFHHHGKKHTGYLHTSPEFAMKRLLASYQVPIYQICQVFRDNEQGGRHNIEFTMLEWYRPKFDLAMLACELEELLAAVFHHPIKLQQLSYADAFEKYAAIHPFSASLTELKSCATHHKIRLDMGVDRQGWLDLLFSHLVEPKLGFEAPTLITDYPPATAALAKISTDNNGHLVASRFELYINGIEIANAYDELANKNELLARFQADNALRAKLNLPTMPIDYNLLDACDDLPVCSGIALGIDRLFMVLHNLPDINHAIAITSERA</sequence>
<dbReference type="GO" id="GO:0006430">
    <property type="term" value="P:lysyl-tRNA aminoacylation"/>
    <property type="evidence" value="ECO:0007669"/>
    <property type="project" value="InterPro"/>
</dbReference>
<dbReference type="InterPro" id="IPR006195">
    <property type="entry name" value="aa-tRNA-synth_II"/>
</dbReference>
<evidence type="ECO:0000259" key="6">
    <source>
        <dbReference type="PROSITE" id="PS50862"/>
    </source>
</evidence>
<keyword evidence="2" id="KW-0436">Ligase</keyword>
<dbReference type="FunFam" id="3.30.930.10:FF:000017">
    <property type="entry name" value="Elongation factor P--(R)-beta-lysine ligase"/>
    <property type="match status" value="1"/>
</dbReference>
<evidence type="ECO:0000256" key="3">
    <source>
        <dbReference type="ARBA" id="ARBA00022741"/>
    </source>
</evidence>
<dbReference type="AlphaFoldDB" id="A0A3S4RKS1"/>
<dbReference type="PANTHER" id="PTHR42918:SF6">
    <property type="entry name" value="ELONGATION FACTOR P--(R)-BETA-LYSINE LIGASE"/>
    <property type="match status" value="1"/>
</dbReference>
<evidence type="ECO:0000256" key="2">
    <source>
        <dbReference type="ARBA" id="ARBA00022598"/>
    </source>
</evidence>